<gene>
    <name evidence="2" type="ORF">GE061_002995</name>
</gene>
<sequence length="138" mass="15575">MRARRVIGSSQEHLNGEIRTSDWNEEITVKTFKLKHSSRVCRRTCSSLLTIPENDEIDLKKFVRSPVLNMRPGSRPKLTPALKSTSSASAAMRSVDSKTPQGEKSRKQGFWKALKLKPSTNRKTKNHHVDATSLLSFV</sequence>
<comment type="caution">
    <text evidence="2">The sequence shown here is derived from an EMBL/GenBank/DDBJ whole genome shotgun (WGS) entry which is preliminary data.</text>
</comment>
<evidence type="ECO:0000313" key="3">
    <source>
        <dbReference type="Proteomes" id="UP000466442"/>
    </source>
</evidence>
<dbReference type="EMBL" id="WIXP02000011">
    <property type="protein sequence ID" value="KAF6202597.1"/>
    <property type="molecule type" value="Genomic_DNA"/>
</dbReference>
<evidence type="ECO:0000256" key="1">
    <source>
        <dbReference type="SAM" id="MobiDB-lite"/>
    </source>
</evidence>
<keyword evidence="3" id="KW-1185">Reference proteome</keyword>
<reference evidence="2" key="1">
    <citation type="journal article" date="2021" name="Mol. Ecol. Resour.">
        <title>Apolygus lucorum genome provides insights into omnivorousness and mesophyll feeding.</title>
        <authorList>
            <person name="Liu Y."/>
            <person name="Liu H."/>
            <person name="Wang H."/>
            <person name="Huang T."/>
            <person name="Liu B."/>
            <person name="Yang B."/>
            <person name="Yin L."/>
            <person name="Li B."/>
            <person name="Zhang Y."/>
            <person name="Zhang S."/>
            <person name="Jiang F."/>
            <person name="Zhang X."/>
            <person name="Ren Y."/>
            <person name="Wang B."/>
            <person name="Wang S."/>
            <person name="Lu Y."/>
            <person name="Wu K."/>
            <person name="Fan W."/>
            <person name="Wang G."/>
        </authorList>
    </citation>
    <scope>NUCLEOTIDE SEQUENCE</scope>
    <source>
        <strain evidence="2">12Hb</strain>
    </source>
</reference>
<dbReference type="Proteomes" id="UP000466442">
    <property type="component" value="Unassembled WGS sequence"/>
</dbReference>
<accession>A0A6A4JQZ8</accession>
<protein>
    <submittedName>
        <fullName evidence="2">Uncharacterized protein</fullName>
    </submittedName>
</protein>
<dbReference type="AlphaFoldDB" id="A0A6A4JQZ8"/>
<name>A0A6A4JQZ8_APOLU</name>
<organism evidence="2 3">
    <name type="scientific">Apolygus lucorum</name>
    <name type="common">Small green plant bug</name>
    <name type="synonym">Lygocoris lucorum</name>
    <dbReference type="NCBI Taxonomy" id="248454"/>
    <lineage>
        <taxon>Eukaryota</taxon>
        <taxon>Metazoa</taxon>
        <taxon>Ecdysozoa</taxon>
        <taxon>Arthropoda</taxon>
        <taxon>Hexapoda</taxon>
        <taxon>Insecta</taxon>
        <taxon>Pterygota</taxon>
        <taxon>Neoptera</taxon>
        <taxon>Paraneoptera</taxon>
        <taxon>Hemiptera</taxon>
        <taxon>Heteroptera</taxon>
        <taxon>Panheteroptera</taxon>
        <taxon>Cimicomorpha</taxon>
        <taxon>Miridae</taxon>
        <taxon>Mirini</taxon>
        <taxon>Apolygus</taxon>
    </lineage>
</organism>
<evidence type="ECO:0000313" key="2">
    <source>
        <dbReference type="EMBL" id="KAF6202597.1"/>
    </source>
</evidence>
<feature type="region of interest" description="Disordered" evidence="1">
    <location>
        <begin position="68"/>
        <end position="110"/>
    </location>
</feature>
<proteinExistence type="predicted"/>